<comment type="caution">
    <text evidence="2">The sequence shown here is derived from an EMBL/GenBank/DDBJ whole genome shotgun (WGS) entry which is preliminary data.</text>
</comment>
<proteinExistence type="predicted"/>
<reference evidence="2 3" key="1">
    <citation type="journal article" date="2015" name="Genome Biol. Evol.">
        <title>Comparative Genomics of a Bacterivorous Green Alga Reveals Evolutionary Causalities and Consequences of Phago-Mixotrophic Mode of Nutrition.</title>
        <authorList>
            <person name="Burns J.A."/>
            <person name="Paasch A."/>
            <person name="Narechania A."/>
            <person name="Kim E."/>
        </authorList>
    </citation>
    <scope>NUCLEOTIDE SEQUENCE [LARGE SCALE GENOMIC DNA]</scope>
    <source>
        <strain evidence="2 3">PLY_AMNH</strain>
    </source>
</reference>
<evidence type="ECO:0000256" key="1">
    <source>
        <dbReference type="SAM" id="MobiDB-lite"/>
    </source>
</evidence>
<dbReference type="AlphaFoldDB" id="A0AAE0BQF9"/>
<feature type="region of interest" description="Disordered" evidence="1">
    <location>
        <begin position="281"/>
        <end position="308"/>
    </location>
</feature>
<keyword evidence="3" id="KW-1185">Reference proteome</keyword>
<feature type="compositionally biased region" description="Pro residues" evidence="1">
    <location>
        <begin position="201"/>
        <end position="210"/>
    </location>
</feature>
<sequence length="429" mass="45226">MCAGAALPDRSDLTEIVLALKKEVVQLKAKIDSHGFTPRSQKPGRGPPLTRPGSAPLPTGGNISQKVFTKKVAFDKRNASFVPFCKHSACEKSNAKHWHRDCPHGGPRAESGQNFCDPISAHALSEPVEHDFLAMTFQAAFDTNDTEKFDALCVRIADGQSEIFEELSAGCFTVTAPDLLSEYTDARPAGIHLGGFTVGGAPPPQPPPPTAAVDDPAVESSDEEDILACRPVPAGPPPPHDESFCKQFGPVEIVTFADRVARDMGHESHFDGPAFQNFNCDDNSGILPDDSDSDVDVSHESTLDGPVVLPPPQSFGGALPIRFQRMALPLLLAAFFCVCATAAPVTACGVGGVSQTNFDLIIPPVGGAGRVPDVRPDPPPLTSPKILGCSSTLTTSLTPTTAAAEMHETSSYRTLLRAGTRVSSPTSSG</sequence>
<evidence type="ECO:0000313" key="3">
    <source>
        <dbReference type="Proteomes" id="UP001190700"/>
    </source>
</evidence>
<dbReference type="EMBL" id="LGRX02033527">
    <property type="protein sequence ID" value="KAK3240871.1"/>
    <property type="molecule type" value="Genomic_DNA"/>
</dbReference>
<accession>A0AAE0BQF9</accession>
<feature type="region of interest" description="Disordered" evidence="1">
    <location>
        <begin position="200"/>
        <end position="219"/>
    </location>
</feature>
<organism evidence="2 3">
    <name type="scientific">Cymbomonas tetramitiformis</name>
    <dbReference type="NCBI Taxonomy" id="36881"/>
    <lineage>
        <taxon>Eukaryota</taxon>
        <taxon>Viridiplantae</taxon>
        <taxon>Chlorophyta</taxon>
        <taxon>Pyramimonadophyceae</taxon>
        <taxon>Pyramimonadales</taxon>
        <taxon>Pyramimonadaceae</taxon>
        <taxon>Cymbomonas</taxon>
    </lineage>
</organism>
<feature type="region of interest" description="Disordered" evidence="1">
    <location>
        <begin position="32"/>
        <end position="63"/>
    </location>
</feature>
<evidence type="ECO:0000313" key="2">
    <source>
        <dbReference type="EMBL" id="KAK3240871.1"/>
    </source>
</evidence>
<gene>
    <name evidence="2" type="ORF">CYMTET_49323</name>
</gene>
<protein>
    <submittedName>
        <fullName evidence="2">Uncharacterized protein</fullName>
    </submittedName>
</protein>
<name>A0AAE0BQF9_9CHLO</name>
<dbReference type="Proteomes" id="UP001190700">
    <property type="component" value="Unassembled WGS sequence"/>
</dbReference>